<feature type="active site" description="Proton acceptor" evidence="4">
    <location>
        <position position="388"/>
    </location>
</feature>
<evidence type="ECO:0000256" key="1">
    <source>
        <dbReference type="ARBA" id="ARBA00010088"/>
    </source>
</evidence>
<comment type="similarity">
    <text evidence="1">Belongs to the peptidase S33 family.</text>
</comment>
<dbReference type="EMBL" id="LGRB01000016">
    <property type="protein sequence ID" value="OCT46185.1"/>
    <property type="molecule type" value="Genomic_DNA"/>
</dbReference>
<feature type="active site" description="Nucleophile" evidence="4">
    <location>
        <position position="192"/>
    </location>
</feature>
<dbReference type="InterPro" id="IPR016292">
    <property type="entry name" value="Epoxide_hydrolase"/>
</dbReference>
<gene>
    <name evidence="6" type="ORF">CLCR_01215</name>
</gene>
<dbReference type="OrthoDB" id="7130006at2759"/>
<evidence type="ECO:0000256" key="3">
    <source>
        <dbReference type="ARBA" id="ARBA00022801"/>
    </source>
</evidence>
<evidence type="ECO:0000259" key="5">
    <source>
        <dbReference type="Pfam" id="PF06441"/>
    </source>
</evidence>
<dbReference type="Pfam" id="PF06441">
    <property type="entry name" value="EHN"/>
    <property type="match status" value="1"/>
</dbReference>
<dbReference type="InterPro" id="IPR029058">
    <property type="entry name" value="AB_hydrolase_fold"/>
</dbReference>
<dbReference type="VEuPathDB" id="FungiDB:G647_09339"/>
<dbReference type="VEuPathDB" id="FungiDB:CLCR_01215"/>
<keyword evidence="7" id="KW-1185">Reference proteome</keyword>
<dbReference type="AlphaFoldDB" id="A0A1C1CCE5"/>
<feature type="domain" description="Epoxide hydrolase N-terminal" evidence="5">
    <location>
        <begin position="4"/>
        <end position="114"/>
    </location>
</feature>
<dbReference type="PANTHER" id="PTHR21661:SF35">
    <property type="entry name" value="EPOXIDE HYDROLASE"/>
    <property type="match status" value="1"/>
</dbReference>
<dbReference type="Proteomes" id="UP000094526">
    <property type="component" value="Unassembled WGS sequence"/>
</dbReference>
<dbReference type="Gene3D" id="3.40.50.1820">
    <property type="entry name" value="alpha/beta hydrolase"/>
    <property type="match status" value="1"/>
</dbReference>
<dbReference type="PIRSF" id="PIRSF001112">
    <property type="entry name" value="Epoxide_hydrolase"/>
    <property type="match status" value="1"/>
</dbReference>
<dbReference type="STRING" id="86049.A0A1C1CCE5"/>
<dbReference type="eggNOG" id="KOG2565">
    <property type="taxonomic scope" value="Eukaryota"/>
</dbReference>
<accession>A0A1C1CCE5</accession>
<evidence type="ECO:0000313" key="7">
    <source>
        <dbReference type="Proteomes" id="UP000094526"/>
    </source>
</evidence>
<dbReference type="SUPFAM" id="SSF53474">
    <property type="entry name" value="alpha/beta-Hydrolases"/>
    <property type="match status" value="1"/>
</dbReference>
<dbReference type="GO" id="GO:0004301">
    <property type="term" value="F:epoxide hydrolase activity"/>
    <property type="evidence" value="ECO:0007669"/>
    <property type="project" value="TreeGrafter"/>
</dbReference>
<proteinExistence type="inferred from homology"/>
<evidence type="ECO:0000256" key="2">
    <source>
        <dbReference type="ARBA" id="ARBA00022797"/>
    </source>
</evidence>
<reference evidence="7" key="1">
    <citation type="submission" date="2015-07" db="EMBL/GenBank/DDBJ databases">
        <authorList>
            <person name="Teixeira M.M."/>
            <person name="Souza R.C."/>
            <person name="Almeida L.G."/>
            <person name="Vicente V.A."/>
            <person name="de Hoog S."/>
            <person name="Bocca A.L."/>
            <person name="de Almeida S.R."/>
            <person name="Vasconcelos A.T."/>
            <person name="Felipe M.S."/>
        </authorList>
    </citation>
    <scope>NUCLEOTIDE SEQUENCE [LARGE SCALE GENOMIC DNA]</scope>
    <source>
        <strain evidence="7">KSF</strain>
    </source>
</reference>
<evidence type="ECO:0000256" key="4">
    <source>
        <dbReference type="PIRSR" id="PIRSR001112-1"/>
    </source>
</evidence>
<name>A0A1C1CCE5_9EURO</name>
<dbReference type="InterPro" id="IPR010497">
    <property type="entry name" value="Epoxide_hydro_N"/>
</dbReference>
<sequence>MADIEPFTISIADSELAELKTRLSLARFPTELDSSGWDYGTPLADVQRLTRYWKDSFDWRAAEQKLNSLPNFRTTITVQGFEPLKIHFVHRRSHVENAVPLLFVHGWPGSFIEVTKMLDDLALASGERGTSTSTSSSSSSPPAFHVVAPSLPNFGFSEGPTRKGFAIAQYAETCHKLMLQLGYTEYTTQAGDWGYYITRAMSLHYPSHCKATHVNFDQGEPPALLRHPALAIQHAVTPYTPAEKAGLQRTAWFLHESSGYRAQQATRPQTLGYALHDSPLGLLAWMYEKMHDWSDSYAWSADEVCTWVSIYWFSTAGPAASLRIYYEATHQWDDASRRVTRDRTREYIGGGVKLGLTHAPREVRVLPATWTRTQGDVVFERGHDKGGHFFAWERPDDLVADLRDMFGKGGGAYNVVKGKSGY</sequence>
<dbReference type="PANTHER" id="PTHR21661">
    <property type="entry name" value="EPOXIDE HYDROLASE 1-RELATED"/>
    <property type="match status" value="1"/>
</dbReference>
<dbReference type="GO" id="GO:0097176">
    <property type="term" value="P:epoxide metabolic process"/>
    <property type="evidence" value="ECO:0007669"/>
    <property type="project" value="TreeGrafter"/>
</dbReference>
<dbReference type="PRINTS" id="PR00412">
    <property type="entry name" value="EPOXHYDRLASE"/>
</dbReference>
<organism evidence="6 7">
    <name type="scientific">Cladophialophora carrionii</name>
    <dbReference type="NCBI Taxonomy" id="86049"/>
    <lineage>
        <taxon>Eukaryota</taxon>
        <taxon>Fungi</taxon>
        <taxon>Dikarya</taxon>
        <taxon>Ascomycota</taxon>
        <taxon>Pezizomycotina</taxon>
        <taxon>Eurotiomycetes</taxon>
        <taxon>Chaetothyriomycetidae</taxon>
        <taxon>Chaetothyriales</taxon>
        <taxon>Herpotrichiellaceae</taxon>
        <taxon>Cladophialophora</taxon>
    </lineage>
</organism>
<evidence type="ECO:0000313" key="6">
    <source>
        <dbReference type="EMBL" id="OCT46185.1"/>
    </source>
</evidence>
<feature type="active site" description="Proton donor" evidence="4">
    <location>
        <position position="325"/>
    </location>
</feature>
<protein>
    <submittedName>
        <fullName evidence="6">Putative epoxide hydrolase</fullName>
    </submittedName>
</protein>
<keyword evidence="2" id="KW-0058">Aromatic hydrocarbons catabolism</keyword>
<dbReference type="InterPro" id="IPR000639">
    <property type="entry name" value="Epox_hydrolase-like"/>
</dbReference>
<comment type="caution">
    <text evidence="6">The sequence shown here is derived from an EMBL/GenBank/DDBJ whole genome shotgun (WGS) entry which is preliminary data.</text>
</comment>
<keyword evidence="3 6" id="KW-0378">Hydrolase</keyword>